<dbReference type="Gene3D" id="3.90.1530.10">
    <property type="entry name" value="Conserved hypothetical protein from pyrococcus furiosus pfu- 392566-001, ParB domain"/>
    <property type="match status" value="1"/>
</dbReference>
<dbReference type="STRING" id="2017.SAMN05444320_11733"/>
<dbReference type="InterPro" id="IPR003115">
    <property type="entry name" value="ParB_N"/>
</dbReference>
<dbReference type="InterPro" id="IPR036086">
    <property type="entry name" value="ParB/Sulfiredoxin_sf"/>
</dbReference>
<feature type="region of interest" description="Disordered" evidence="1">
    <location>
        <begin position="158"/>
        <end position="189"/>
    </location>
</feature>
<keyword evidence="4" id="KW-1185">Reference proteome</keyword>
<evidence type="ECO:0000313" key="4">
    <source>
        <dbReference type="Proteomes" id="UP000184501"/>
    </source>
</evidence>
<name>A0A1M5P0X4_STRHI</name>
<dbReference type="AlphaFoldDB" id="A0A1M5P0X4"/>
<feature type="domain" description="ParB-like N-terminal" evidence="2">
    <location>
        <begin position="29"/>
        <end position="113"/>
    </location>
</feature>
<dbReference type="Proteomes" id="UP000184501">
    <property type="component" value="Unassembled WGS sequence"/>
</dbReference>
<reference evidence="3 4" key="1">
    <citation type="submission" date="2016-11" db="EMBL/GenBank/DDBJ databases">
        <authorList>
            <person name="Jaros S."/>
            <person name="Januszkiewicz K."/>
            <person name="Wedrychowicz H."/>
        </authorList>
    </citation>
    <scope>NUCLEOTIDE SEQUENCE [LARGE SCALE GENOMIC DNA]</scope>
    <source>
        <strain evidence="3 4">DSM 44523</strain>
    </source>
</reference>
<feature type="region of interest" description="Disordered" evidence="1">
    <location>
        <begin position="1"/>
        <end position="24"/>
    </location>
</feature>
<sequence length="356" mass="38362">MSRRAADLDRDGTEDPVTPDRELGANPAVLVSTNVIRGSDSPRRGGENAAHVRALAEAGTPLPPIVVHRRTMRVVDGMHRLLAARSRGEEQIEVIFFDGDAEEAFVLAVRLNARHGLPLSRADRIAAVVRIARSHPHWSNRAIAAVAGLSDKTVAAIRRSSPAAAPTSARTGRDGRVRPSNGAEGRRRASALIAAKPHASLREIAHEAGIAPATVRDVRDRLRRGEDPIPPRQQQSGADRRAENAIPARRSPINPPSNDRQPERAVPTVASEPPGATDLSLAMRVLKNDPSLRFSEAGRRMLRLLDAHSIAMDDWSQFASAVPAHCAPTVAQAAQQCAEAWRQFAEHLADLSCAAE</sequence>
<evidence type="ECO:0000259" key="2">
    <source>
        <dbReference type="SMART" id="SM00470"/>
    </source>
</evidence>
<feature type="region of interest" description="Disordered" evidence="1">
    <location>
        <begin position="224"/>
        <end position="276"/>
    </location>
</feature>
<feature type="compositionally biased region" description="Basic and acidic residues" evidence="1">
    <location>
        <begin position="1"/>
        <end position="23"/>
    </location>
</feature>
<dbReference type="SMART" id="SM00470">
    <property type="entry name" value="ParB"/>
    <property type="match status" value="1"/>
</dbReference>
<protein>
    <submittedName>
        <fullName evidence="3">Chromosome segregation protein Spo0J, contains ParB-like nuclease domain</fullName>
    </submittedName>
</protein>
<dbReference type="SUPFAM" id="SSF110849">
    <property type="entry name" value="ParB/Sulfiredoxin"/>
    <property type="match status" value="1"/>
</dbReference>
<organism evidence="3 4">
    <name type="scientific">Streptoalloteichus hindustanus</name>
    <dbReference type="NCBI Taxonomy" id="2017"/>
    <lineage>
        <taxon>Bacteria</taxon>
        <taxon>Bacillati</taxon>
        <taxon>Actinomycetota</taxon>
        <taxon>Actinomycetes</taxon>
        <taxon>Pseudonocardiales</taxon>
        <taxon>Pseudonocardiaceae</taxon>
        <taxon>Streptoalloteichus</taxon>
    </lineage>
</organism>
<dbReference type="EMBL" id="FQVN01000017">
    <property type="protein sequence ID" value="SHG95484.1"/>
    <property type="molecule type" value="Genomic_DNA"/>
</dbReference>
<accession>A0A1M5P0X4</accession>
<feature type="compositionally biased region" description="Low complexity" evidence="1">
    <location>
        <begin position="158"/>
        <end position="170"/>
    </location>
</feature>
<evidence type="ECO:0000256" key="1">
    <source>
        <dbReference type="SAM" id="MobiDB-lite"/>
    </source>
</evidence>
<gene>
    <name evidence="3" type="ORF">SAMN05444320_11733</name>
</gene>
<evidence type="ECO:0000313" key="3">
    <source>
        <dbReference type="EMBL" id="SHG95484.1"/>
    </source>
</evidence>
<dbReference type="OrthoDB" id="3701787at2"/>
<proteinExistence type="predicted"/>